<dbReference type="InterPro" id="IPR002656">
    <property type="entry name" value="Acyl_transf_3_dom"/>
</dbReference>
<keyword evidence="1" id="KW-0472">Membrane</keyword>
<dbReference type="InterPro" id="IPR050879">
    <property type="entry name" value="Acyltransferase_3"/>
</dbReference>
<feature type="transmembrane region" description="Helical" evidence="1">
    <location>
        <begin position="147"/>
        <end position="165"/>
    </location>
</feature>
<keyword evidence="3" id="KW-0012">Acyltransferase</keyword>
<evidence type="ECO:0000313" key="4">
    <source>
        <dbReference type="Proteomes" id="UP000182321"/>
    </source>
</evidence>
<proteinExistence type="predicted"/>
<evidence type="ECO:0000256" key="1">
    <source>
        <dbReference type="SAM" id="Phobius"/>
    </source>
</evidence>
<feature type="transmembrane region" description="Helical" evidence="1">
    <location>
        <begin position="12"/>
        <end position="30"/>
    </location>
</feature>
<keyword evidence="4" id="KW-1185">Reference proteome</keyword>
<sequence>MSKQGKNGRVEFLRFIFALGILFFHIHKRFAVDGNISIGIKGIYFFNHGYIGVEFFFLVSGYLLAASAFAKRAVSTELIGTETAQMMWKKIKNVFPYHLFAIILTIIVNAYFLENTVKGRISYVVDSWASVFFLQVFGFDSTWVNKLTWYLDVWLMVTFIFWYFLRRHYEAFVKIVCPLLALFVLGYMAHEYNSLAGIDGWTGHFYKCFLRGMSEMALGCSAYSLTRQLNKIEFTKAGKTILAIVELVCYLLVFGYAVTGVDPKYSFPTLFIMMIGLILTFSNVNPCHQIFDKPIFGWCGKMSLLIYLNQFYSIRLVQSLLPNISFPAKVLGCTVVTLIGAYVCDVVVSFFNKKKPLTTLMIKN</sequence>
<keyword evidence="3" id="KW-0378">Hydrolase</keyword>
<feature type="transmembrane region" description="Helical" evidence="1">
    <location>
        <begin position="265"/>
        <end position="283"/>
    </location>
</feature>
<dbReference type="GO" id="GO:0016787">
    <property type="term" value="F:hydrolase activity"/>
    <property type="evidence" value="ECO:0007669"/>
    <property type="project" value="UniProtKB-KW"/>
</dbReference>
<organism evidence="3 4">
    <name type="scientific">Pseudobutyrivibrio ruminis</name>
    <dbReference type="NCBI Taxonomy" id="46206"/>
    <lineage>
        <taxon>Bacteria</taxon>
        <taxon>Bacillati</taxon>
        <taxon>Bacillota</taxon>
        <taxon>Clostridia</taxon>
        <taxon>Lachnospirales</taxon>
        <taxon>Lachnospiraceae</taxon>
        <taxon>Pseudobutyrivibrio</taxon>
    </lineage>
</organism>
<dbReference type="Proteomes" id="UP000182321">
    <property type="component" value="Unassembled WGS sequence"/>
</dbReference>
<dbReference type="PANTHER" id="PTHR23028">
    <property type="entry name" value="ACETYLTRANSFERASE"/>
    <property type="match status" value="1"/>
</dbReference>
<dbReference type="PANTHER" id="PTHR23028:SF53">
    <property type="entry name" value="ACYL_TRANSF_3 DOMAIN-CONTAINING PROTEIN"/>
    <property type="match status" value="1"/>
</dbReference>
<feature type="transmembrane region" description="Helical" evidence="1">
    <location>
        <begin position="172"/>
        <end position="189"/>
    </location>
</feature>
<dbReference type="GO" id="GO:0016747">
    <property type="term" value="F:acyltransferase activity, transferring groups other than amino-acyl groups"/>
    <property type="evidence" value="ECO:0007669"/>
    <property type="project" value="InterPro"/>
</dbReference>
<reference evidence="4" key="1">
    <citation type="submission" date="2016-10" db="EMBL/GenBank/DDBJ databases">
        <authorList>
            <person name="Varghese N."/>
        </authorList>
    </citation>
    <scope>NUCLEOTIDE SEQUENCE [LARGE SCALE GENOMIC DNA]</scope>
    <source>
        <strain evidence="4">ACV-9</strain>
    </source>
</reference>
<gene>
    <name evidence="3" type="ORF">SAMN02910377_01683</name>
</gene>
<accession>A0A1H7JFJ0</accession>
<dbReference type="RefSeq" id="WP_074790950.1">
    <property type="nucleotide sequence ID" value="NZ_FNZX01000009.1"/>
</dbReference>
<keyword evidence="3" id="KW-0808">Transferase</keyword>
<evidence type="ECO:0000313" key="3">
    <source>
        <dbReference type="EMBL" id="SEK73398.1"/>
    </source>
</evidence>
<feature type="domain" description="Acyltransferase 3" evidence="2">
    <location>
        <begin position="9"/>
        <end position="344"/>
    </location>
</feature>
<feature type="transmembrane region" description="Helical" evidence="1">
    <location>
        <begin position="326"/>
        <end position="351"/>
    </location>
</feature>
<evidence type="ECO:0000259" key="2">
    <source>
        <dbReference type="Pfam" id="PF01757"/>
    </source>
</evidence>
<dbReference type="GO" id="GO:0016020">
    <property type="term" value="C:membrane"/>
    <property type="evidence" value="ECO:0007669"/>
    <property type="project" value="TreeGrafter"/>
</dbReference>
<protein>
    <submittedName>
        <fullName evidence="3">Peptidoglycan/LPS O-acetylase OafA/YrhL, contains acyltransferase and SGNH-hydrolase domains</fullName>
    </submittedName>
</protein>
<dbReference type="AlphaFoldDB" id="A0A1H7JFJ0"/>
<keyword evidence="1" id="KW-0812">Transmembrane</keyword>
<feature type="transmembrane region" description="Helical" evidence="1">
    <location>
        <begin position="50"/>
        <end position="70"/>
    </location>
</feature>
<keyword evidence="1" id="KW-1133">Transmembrane helix</keyword>
<dbReference type="EMBL" id="FNZX01000009">
    <property type="protein sequence ID" value="SEK73398.1"/>
    <property type="molecule type" value="Genomic_DNA"/>
</dbReference>
<dbReference type="GO" id="GO:0000271">
    <property type="term" value="P:polysaccharide biosynthetic process"/>
    <property type="evidence" value="ECO:0007669"/>
    <property type="project" value="TreeGrafter"/>
</dbReference>
<feature type="transmembrane region" description="Helical" evidence="1">
    <location>
        <begin position="238"/>
        <end position="259"/>
    </location>
</feature>
<name>A0A1H7JFJ0_9FIRM</name>
<feature type="transmembrane region" description="Helical" evidence="1">
    <location>
        <begin position="94"/>
        <end position="113"/>
    </location>
</feature>
<dbReference type="Pfam" id="PF01757">
    <property type="entry name" value="Acyl_transf_3"/>
    <property type="match status" value="1"/>
</dbReference>